<gene>
    <name evidence="1" type="ORF">J2T07_001613</name>
</gene>
<proteinExistence type="predicted"/>
<accession>A0ABT9SWS3</accession>
<name>A0ABT9SWS3_9GAMM</name>
<keyword evidence="2" id="KW-1185">Reference proteome</keyword>
<dbReference type="RefSeq" id="WP_306848839.1">
    <property type="nucleotide sequence ID" value="NZ_JAUSSK010000002.1"/>
</dbReference>
<sequence>MTINVAALTYDAIVLGCDSFSSLTDTAIFPFRPDGAGFALDENGDFITDRDGNFVVALAQPHIETVATTVFGGVNKMFLLFEDGDTSVAATTAGMGTLNGLTIAAHAGRYRRACGRANTHFDSVSAVAEDFRAYIRSEWERQTDWENLPDERKRYLGTVELIVGGFSPDHDHGQVFVIDTKENSCHEQFEEERSGLCWTGQANFVERLLSGVDGRLRAIVSREIVRALEDQRTTLLEGVSRELHVAGIAVPDGTELRIEETVEPSLPWSVGWADIDYANLPTQYGIDLVSFLVNTQSGMQHFSKGIATVGGRTHIGVLRRGERFTMLHEPELTHDHTGFSHDR</sequence>
<comment type="caution">
    <text evidence="1">The sequence shown here is derived from an EMBL/GenBank/DDBJ whole genome shotgun (WGS) entry which is preliminary data.</text>
</comment>
<dbReference type="EMBL" id="JAUSSK010000002">
    <property type="protein sequence ID" value="MDQ0009436.1"/>
    <property type="molecule type" value="Genomic_DNA"/>
</dbReference>
<dbReference type="Proteomes" id="UP001237737">
    <property type="component" value="Unassembled WGS sequence"/>
</dbReference>
<evidence type="ECO:0000313" key="1">
    <source>
        <dbReference type="EMBL" id="MDQ0009436.1"/>
    </source>
</evidence>
<protein>
    <submittedName>
        <fullName evidence="1">Uncharacterized protein</fullName>
    </submittedName>
</protein>
<evidence type="ECO:0000313" key="2">
    <source>
        <dbReference type="Proteomes" id="UP001237737"/>
    </source>
</evidence>
<reference evidence="1 2" key="1">
    <citation type="submission" date="2023-07" db="EMBL/GenBank/DDBJ databases">
        <title>Sorghum-associated microbial communities from plants grown in Nebraska, USA.</title>
        <authorList>
            <person name="Schachtman D."/>
        </authorList>
    </citation>
    <scope>NUCLEOTIDE SEQUENCE [LARGE SCALE GENOMIC DNA]</scope>
    <source>
        <strain evidence="1 2">CC60</strain>
    </source>
</reference>
<organism evidence="1 2">
    <name type="scientific">Luteibacter jiangsuensis</name>
    <dbReference type="NCBI Taxonomy" id="637577"/>
    <lineage>
        <taxon>Bacteria</taxon>
        <taxon>Pseudomonadati</taxon>
        <taxon>Pseudomonadota</taxon>
        <taxon>Gammaproteobacteria</taxon>
        <taxon>Lysobacterales</taxon>
        <taxon>Rhodanobacteraceae</taxon>
        <taxon>Luteibacter</taxon>
    </lineage>
</organism>